<dbReference type="Proteomes" id="UP000070501">
    <property type="component" value="Unassembled WGS sequence"/>
</dbReference>
<dbReference type="PROSITE" id="PS00478">
    <property type="entry name" value="LIM_DOMAIN_1"/>
    <property type="match status" value="1"/>
</dbReference>
<name>A0A136IS03_9PEZI</name>
<evidence type="ECO:0000313" key="8">
    <source>
        <dbReference type="Proteomes" id="UP000070501"/>
    </source>
</evidence>
<dbReference type="OrthoDB" id="1112565at2759"/>
<feature type="domain" description="LIM zinc-binding" evidence="6">
    <location>
        <begin position="569"/>
        <end position="627"/>
    </location>
</feature>
<dbReference type="Pfam" id="PF00412">
    <property type="entry name" value="LIM"/>
    <property type="match status" value="2"/>
</dbReference>
<dbReference type="FunFam" id="2.10.110.10:FF:000105">
    <property type="entry name" value="Similar to LIM domain-containing protein"/>
    <property type="match status" value="1"/>
</dbReference>
<evidence type="ECO:0000256" key="1">
    <source>
        <dbReference type="ARBA" id="ARBA00022723"/>
    </source>
</evidence>
<evidence type="ECO:0000256" key="3">
    <source>
        <dbReference type="ARBA" id="ARBA00023038"/>
    </source>
</evidence>
<dbReference type="SMART" id="SM00132">
    <property type="entry name" value="LIM"/>
    <property type="match status" value="2"/>
</dbReference>
<dbReference type="STRING" id="196109.A0A136IS03"/>
<dbReference type="PANTHER" id="PTHR24210">
    <property type="entry name" value="LIM DOMAIN-CONTAINING PROTEIN"/>
    <property type="match status" value="1"/>
</dbReference>
<keyword evidence="8" id="KW-1185">Reference proteome</keyword>
<dbReference type="InParanoid" id="A0A136IS03"/>
<accession>A0A136IS03</accession>
<dbReference type="PANTHER" id="PTHR24210:SF14">
    <property type="entry name" value="LIM ZINC-BINDING DOMAIN-CONTAINING PROTEIN"/>
    <property type="match status" value="1"/>
</dbReference>
<reference evidence="8" key="1">
    <citation type="submission" date="2016-02" db="EMBL/GenBank/DDBJ databases">
        <title>Draft genome sequence of Microdochium bolleyi, a fungal endophyte of beachgrass.</title>
        <authorList>
            <consortium name="DOE Joint Genome Institute"/>
            <person name="David A.S."/>
            <person name="May G."/>
            <person name="Haridas S."/>
            <person name="Lim J."/>
            <person name="Wang M."/>
            <person name="Labutti K."/>
            <person name="Lipzen A."/>
            <person name="Barry K."/>
            <person name="Grigoriev I.V."/>
        </authorList>
    </citation>
    <scope>NUCLEOTIDE SEQUENCE [LARGE SCALE GENOMIC DNA]</scope>
    <source>
        <strain evidence="8">J235TASD1</strain>
    </source>
</reference>
<keyword evidence="1 4" id="KW-0479">Metal-binding</keyword>
<feature type="compositionally biased region" description="Polar residues" evidence="5">
    <location>
        <begin position="409"/>
        <end position="426"/>
    </location>
</feature>
<feature type="region of interest" description="Disordered" evidence="5">
    <location>
        <begin position="78"/>
        <end position="506"/>
    </location>
</feature>
<feature type="compositionally biased region" description="Low complexity" evidence="5">
    <location>
        <begin position="361"/>
        <end position="389"/>
    </location>
</feature>
<feature type="compositionally biased region" description="Polar residues" evidence="5">
    <location>
        <begin position="306"/>
        <end position="319"/>
    </location>
</feature>
<evidence type="ECO:0000259" key="6">
    <source>
        <dbReference type="PROSITE" id="PS50023"/>
    </source>
</evidence>
<dbReference type="PROSITE" id="PS50023">
    <property type="entry name" value="LIM_DOMAIN_2"/>
    <property type="match status" value="2"/>
</dbReference>
<keyword evidence="3 4" id="KW-0440">LIM domain</keyword>
<dbReference type="SUPFAM" id="SSF57716">
    <property type="entry name" value="Glucocorticoid receptor-like (DNA-binding domain)"/>
    <property type="match status" value="1"/>
</dbReference>
<gene>
    <name evidence="7" type="ORF">Micbo1qcDRAFT_20946</name>
</gene>
<feature type="region of interest" description="Disordered" evidence="5">
    <location>
        <begin position="634"/>
        <end position="701"/>
    </location>
</feature>
<feature type="compositionally biased region" description="Polar residues" evidence="5">
    <location>
        <begin position="390"/>
        <end position="402"/>
    </location>
</feature>
<dbReference type="EMBL" id="KQ964261">
    <property type="protein sequence ID" value="KXJ87647.1"/>
    <property type="molecule type" value="Genomic_DNA"/>
</dbReference>
<feature type="domain" description="LIM zinc-binding" evidence="6">
    <location>
        <begin position="505"/>
        <end position="568"/>
    </location>
</feature>
<dbReference type="InterPro" id="IPR001781">
    <property type="entry name" value="Znf_LIM"/>
</dbReference>
<dbReference type="CDD" id="cd08368">
    <property type="entry name" value="LIM"/>
    <property type="match status" value="1"/>
</dbReference>
<proteinExistence type="predicted"/>
<dbReference type="AlphaFoldDB" id="A0A136IS03"/>
<sequence>MADTRQSAFMPTIKCSVCGNQVEISMMGEHVCSSSTAEAPPQPPMPDLLGGAFSSLKFNVFDKFSAKKAAPVVDTAAANGSTQKNDELTPISTSTGSQAISPKTPHTTTSSDYPREDYFAPAIVDSPPPTQSLRPGGYGGFAEPEPSLDERKLSSSPQKGSLSLLTRMNTIARGPFETRRPSTAAEEPAQLSAPLDQESTSRLSTSSSNNGVNAVAAPPKMPRKNGYGGFGPPSRDSSEMEKGVEEPRSEESFSSQPFAEPPPPGLGKRSDTFPSRLTGGEGEAPPTRTPSAPGLRPSRPRRPSENQDQLHPSDSSWTRRPTIRDTSRAPPPRTSLVRPTTRDGSNMPAINLADEFGVGNPFHSPSVSSVSQSSSHSASSSSFQSQASSNTSPARSATSSRMGSRRQPSDTSQIESLMKDLQSSIHDQPRRDEPPAPKVASQPAARSERRPPPNNLRLDPYGPRSMGTSPPLRSPLRPPMSPLDPAVQDPALRSRQPSVGERSRGNCKACSEPITGKSISSADGRLTGRYHKACFVCTTCMEPFSSATFYVLNDKPYCEHHYHKLNGSLCGSCNRGIEGQYLEDESRKKYHVACFRCADCGTVLRDGYFEVNGKTYCERDAGKRLQPPAPQIILREPSTRAPPRHAPTRSASRAGPQKPIGLPANPAASVGSLNRPFGLPSGQRLTPGQALGRGGLGGMPRMEKRMTRMGMM</sequence>
<dbReference type="Gene3D" id="2.10.110.10">
    <property type="entry name" value="Cysteine Rich Protein"/>
    <property type="match status" value="2"/>
</dbReference>
<feature type="compositionally biased region" description="Pro residues" evidence="5">
    <location>
        <begin position="472"/>
        <end position="482"/>
    </location>
</feature>
<dbReference type="GO" id="GO:0030695">
    <property type="term" value="F:GTPase regulator activity"/>
    <property type="evidence" value="ECO:0007669"/>
    <property type="project" value="UniProtKB-ARBA"/>
</dbReference>
<keyword evidence="2 4" id="KW-0862">Zinc</keyword>
<feature type="compositionally biased region" description="Basic and acidic residues" evidence="5">
    <location>
        <begin position="236"/>
        <end position="251"/>
    </location>
</feature>
<feature type="compositionally biased region" description="Polar residues" evidence="5">
    <location>
        <begin position="90"/>
        <end position="112"/>
    </location>
</feature>
<dbReference type="CDD" id="cd09397">
    <property type="entry name" value="LIM1_UF1"/>
    <property type="match status" value="1"/>
</dbReference>
<protein>
    <recommendedName>
        <fullName evidence="6">LIM zinc-binding domain-containing protein</fullName>
    </recommendedName>
</protein>
<organism evidence="7 8">
    <name type="scientific">Microdochium bolleyi</name>
    <dbReference type="NCBI Taxonomy" id="196109"/>
    <lineage>
        <taxon>Eukaryota</taxon>
        <taxon>Fungi</taxon>
        <taxon>Dikarya</taxon>
        <taxon>Ascomycota</taxon>
        <taxon>Pezizomycotina</taxon>
        <taxon>Sordariomycetes</taxon>
        <taxon>Xylariomycetidae</taxon>
        <taxon>Xylariales</taxon>
        <taxon>Microdochiaceae</taxon>
        <taxon>Microdochium</taxon>
    </lineage>
</organism>
<evidence type="ECO:0000256" key="5">
    <source>
        <dbReference type="SAM" id="MobiDB-lite"/>
    </source>
</evidence>
<evidence type="ECO:0000313" key="7">
    <source>
        <dbReference type="EMBL" id="KXJ87647.1"/>
    </source>
</evidence>
<feature type="compositionally biased region" description="Polar residues" evidence="5">
    <location>
        <begin position="154"/>
        <end position="169"/>
    </location>
</feature>
<dbReference type="GO" id="GO:0046872">
    <property type="term" value="F:metal ion binding"/>
    <property type="evidence" value="ECO:0007669"/>
    <property type="project" value="UniProtKB-KW"/>
</dbReference>
<evidence type="ECO:0000256" key="4">
    <source>
        <dbReference type="PROSITE-ProRule" id="PRU00125"/>
    </source>
</evidence>
<evidence type="ECO:0000256" key="2">
    <source>
        <dbReference type="ARBA" id="ARBA00022833"/>
    </source>
</evidence>
<dbReference type="InterPro" id="IPR017351">
    <property type="entry name" value="PINCH-1-4-like"/>
</dbReference>